<gene>
    <name evidence="1" type="ORF">AMS69_03100</name>
</gene>
<keyword evidence="2" id="KW-1185">Reference proteome</keyword>
<name>A0A0N0BQ56_9EURY</name>
<accession>A0A0N0BQ56</accession>
<dbReference type="Proteomes" id="UP000037729">
    <property type="component" value="Unassembled WGS sequence"/>
</dbReference>
<reference evidence="1 2" key="1">
    <citation type="submission" date="2015-08" db="EMBL/GenBank/DDBJ databases">
        <title>Genomes of Isolates from Cabo Rojo, PR.</title>
        <authorList>
            <person name="Sanchez-Nieves R.L."/>
            <person name="Montalvo-Rodriguez R."/>
        </authorList>
    </citation>
    <scope>NUCLEOTIDE SEQUENCE [LARGE SCALE GENOMIC DNA]</scope>
    <source>
        <strain evidence="1 2">SL3</strain>
    </source>
</reference>
<protein>
    <submittedName>
        <fullName evidence="1">Uncharacterized protein</fullName>
    </submittedName>
</protein>
<sequence>MERNVRQSVCNDLRDKYEELDLESVFIREGPQGRELVPLARWEIKRKIRQRVLSDEEKYLIEGRTGHLPLEQTVYPEYHKEIDVSLNEFINDCLRFGILKESSRGKYELVRADPTVFESEREGVRIRCRWEGIYTVYRHRMNTSGEINVKANGDPAIDGRTLQDPLSW</sequence>
<dbReference type="AlphaFoldDB" id="A0A0N0BQ56"/>
<evidence type="ECO:0000313" key="1">
    <source>
        <dbReference type="EMBL" id="KOX94863.1"/>
    </source>
</evidence>
<comment type="caution">
    <text evidence="1">The sequence shown here is derived from an EMBL/GenBank/DDBJ whole genome shotgun (WGS) entry which is preliminary data.</text>
</comment>
<dbReference type="PATRIC" id="fig|1705562.3.peg.1577"/>
<proteinExistence type="predicted"/>
<organism evidence="1 2">
    <name type="scientific">Haloarcula rubripromontorii</name>
    <dbReference type="NCBI Taxonomy" id="1705562"/>
    <lineage>
        <taxon>Archaea</taxon>
        <taxon>Methanobacteriati</taxon>
        <taxon>Methanobacteriota</taxon>
        <taxon>Stenosarchaea group</taxon>
        <taxon>Halobacteria</taxon>
        <taxon>Halobacteriales</taxon>
        <taxon>Haloarculaceae</taxon>
        <taxon>Haloarcula</taxon>
    </lineage>
</organism>
<dbReference type="EMBL" id="LIUF01000001">
    <property type="protein sequence ID" value="KOX94863.1"/>
    <property type="molecule type" value="Genomic_DNA"/>
</dbReference>
<evidence type="ECO:0000313" key="2">
    <source>
        <dbReference type="Proteomes" id="UP000037729"/>
    </source>
</evidence>